<comment type="catalytic activity">
    <reaction evidence="7">
        <text>L-homocysteine + L-serine = L,L-cystathionine + H2O</text>
        <dbReference type="Rhea" id="RHEA:10112"/>
        <dbReference type="ChEBI" id="CHEBI:15377"/>
        <dbReference type="ChEBI" id="CHEBI:33384"/>
        <dbReference type="ChEBI" id="CHEBI:58161"/>
        <dbReference type="ChEBI" id="CHEBI:58199"/>
        <dbReference type="EC" id="4.2.1.22"/>
    </reaction>
</comment>
<comment type="pathway">
    <text evidence="2">Amino-acid biosynthesis; L-cysteine biosynthesis; L-cysteine from L-homocysteine and L-serine: step 1/2.</text>
</comment>
<dbReference type="EMBL" id="JAUCMV010000002">
    <property type="protein sequence ID" value="KAK0419399.1"/>
    <property type="molecule type" value="Genomic_DNA"/>
</dbReference>
<evidence type="ECO:0000256" key="5">
    <source>
        <dbReference type="ARBA" id="ARBA00012041"/>
    </source>
</evidence>
<evidence type="ECO:0000313" key="11">
    <source>
        <dbReference type="Proteomes" id="UP001175271"/>
    </source>
</evidence>
<feature type="region of interest" description="Disordered" evidence="8">
    <location>
        <begin position="38"/>
        <end position="58"/>
    </location>
</feature>
<dbReference type="AlphaFoldDB" id="A0AA39I9V8"/>
<evidence type="ECO:0000256" key="3">
    <source>
        <dbReference type="ARBA" id="ARBA00007103"/>
    </source>
</evidence>
<dbReference type="InterPro" id="IPR050214">
    <property type="entry name" value="Cys_Synth/Cystath_Beta-Synth"/>
</dbReference>
<dbReference type="PANTHER" id="PTHR10314">
    <property type="entry name" value="CYSTATHIONINE BETA-SYNTHASE"/>
    <property type="match status" value="1"/>
</dbReference>
<feature type="compositionally biased region" description="Low complexity" evidence="8">
    <location>
        <begin position="40"/>
        <end position="55"/>
    </location>
</feature>
<dbReference type="GO" id="GO:0004122">
    <property type="term" value="F:cystathionine beta-synthase activity"/>
    <property type="evidence" value="ECO:0007669"/>
    <property type="project" value="UniProtKB-EC"/>
</dbReference>
<evidence type="ECO:0000256" key="7">
    <source>
        <dbReference type="ARBA" id="ARBA00047490"/>
    </source>
</evidence>
<dbReference type="Proteomes" id="UP001175271">
    <property type="component" value="Unassembled WGS sequence"/>
</dbReference>
<dbReference type="GO" id="GO:0006535">
    <property type="term" value="P:cysteine biosynthetic process from serine"/>
    <property type="evidence" value="ECO:0007669"/>
    <property type="project" value="InterPro"/>
</dbReference>
<dbReference type="GO" id="GO:0030170">
    <property type="term" value="F:pyridoxal phosphate binding"/>
    <property type="evidence" value="ECO:0007669"/>
    <property type="project" value="UniProtKB-ARBA"/>
</dbReference>
<evidence type="ECO:0000256" key="4">
    <source>
        <dbReference type="ARBA" id="ARBA00011245"/>
    </source>
</evidence>
<comment type="cofactor">
    <cofactor evidence="1">
        <name>pyridoxal 5'-phosphate</name>
        <dbReference type="ChEBI" id="CHEBI:597326"/>
    </cofactor>
</comment>
<keyword evidence="6" id="KW-0663">Pyridoxal phosphate</keyword>
<comment type="caution">
    <text evidence="10">The sequence shown here is derived from an EMBL/GenBank/DDBJ whole genome shotgun (WGS) entry which is preliminary data.</text>
</comment>
<dbReference type="FunFam" id="3.40.50.1100:FF:000118">
    <property type="entry name" value="Related to CYS4-cystathionine beta-synthase"/>
    <property type="match status" value="2"/>
</dbReference>
<dbReference type="InterPro" id="IPR036052">
    <property type="entry name" value="TrpB-like_PALP_sf"/>
</dbReference>
<feature type="region of interest" description="Disordered" evidence="8">
    <location>
        <begin position="1"/>
        <end position="25"/>
    </location>
</feature>
<keyword evidence="11" id="KW-1185">Reference proteome</keyword>
<organism evidence="10 11">
    <name type="scientific">Steinernema hermaphroditum</name>
    <dbReference type="NCBI Taxonomy" id="289476"/>
    <lineage>
        <taxon>Eukaryota</taxon>
        <taxon>Metazoa</taxon>
        <taxon>Ecdysozoa</taxon>
        <taxon>Nematoda</taxon>
        <taxon>Chromadorea</taxon>
        <taxon>Rhabditida</taxon>
        <taxon>Tylenchina</taxon>
        <taxon>Panagrolaimomorpha</taxon>
        <taxon>Strongyloidoidea</taxon>
        <taxon>Steinernematidae</taxon>
        <taxon>Steinernema</taxon>
    </lineage>
</organism>
<gene>
    <name evidence="10" type="ORF">QR680_014124</name>
</gene>
<feature type="domain" description="Tryptophan synthase beta chain-like PALP" evidence="9">
    <location>
        <begin position="136"/>
        <end position="425"/>
    </location>
</feature>
<dbReference type="EC" id="4.2.1.22" evidence="5"/>
<evidence type="ECO:0000259" key="9">
    <source>
        <dbReference type="Pfam" id="PF00291"/>
    </source>
</evidence>
<evidence type="ECO:0000256" key="6">
    <source>
        <dbReference type="ARBA" id="ARBA00022898"/>
    </source>
</evidence>
<dbReference type="FunFam" id="3.40.50.1100:FF:000003">
    <property type="entry name" value="Cystathionine beta-synthase"/>
    <property type="match status" value="2"/>
</dbReference>
<evidence type="ECO:0000256" key="1">
    <source>
        <dbReference type="ARBA" id="ARBA00001933"/>
    </source>
</evidence>
<feature type="domain" description="Tryptophan synthase beta chain-like PALP" evidence="9">
    <location>
        <begin position="500"/>
        <end position="790"/>
    </location>
</feature>
<protein>
    <recommendedName>
        <fullName evidence="5">cystathionine beta-synthase</fullName>
        <ecNumber evidence="5">4.2.1.22</ecNumber>
    </recommendedName>
</protein>
<evidence type="ECO:0000256" key="2">
    <source>
        <dbReference type="ARBA" id="ARBA00005003"/>
    </source>
</evidence>
<dbReference type="Gene3D" id="3.40.50.1100">
    <property type="match status" value="4"/>
</dbReference>
<sequence length="814" mass="87983">MADKSAYVPVEVSGSGNNKPRPAELNIDVDDAAYFGGSKPAATSASAPQEAASAPVTPANAPKQPIVYQKAKGYQKTYAYKNTENSVMPAHFDFLPWSPSAATECVWADDGVTDQHGLHKFKSYPIPRDKVLKNVLEAVGNTPLVKLNKIPQSFGIECNVYVKPEFFNAGGSVKDRIAIRMVEIAEQERRLRPGMTIIEPTSGNTGIGLALVAAVKGYKCIIVMPEKMSKEKADTMRALGAQIVRTPNEAAYDSPESHIGVAFRIHREIKDSIVLDQYLNCGNPMAHYEGTGSEIVDALNGNVDMVVVGTGTGGTISGISKRVKKVNPKCIVVGVDPEGSVISGAKGHHFEVEGIGYDFTPSVLDMSLIDEWVQVADKNTFNMARRLIKEEGLLCGGSSGANLWGAMQAAKKLKKGQNCVVILPDSIRNYMTKFLSDDWMLEKKFIDQSIPQVISLCPVHPLNDGIGYDPSAAAEHSWQVGKAKKLRSLTRPKLIGTIIEAVGWTPIVKLNRIPNAMGVECDIYVKCEYLNAAGSAKDRAAVRMVEEAEKAGVLKPGMTIIEPSCGNMAIGLAMIAAVKGYRLIAVMPKKMSAEKECTLRALGADVIRTSSEAPFDSPESYFGVCLRLRQQIPDSIILDQYRNVCNPLAHYETTGAEILDAVDNDLDMLVAGVGTGGTICGVSTKIKEECPKCKVVGVDHAKSTLSDPESEPGVYELEGIGSDFQSAVLNKSLIDEWVKADDKAAFEMARRLIREEGILCGGSSGANVWAACKAAAGLPKGKKVVVILPDSVRNYMSTFLDDEWMTKREYELPL</sequence>
<proteinExistence type="inferred from homology"/>
<comment type="subunit">
    <text evidence="4">Monomer.</text>
</comment>
<dbReference type="CDD" id="cd01561">
    <property type="entry name" value="CBS_like"/>
    <property type="match status" value="2"/>
</dbReference>
<reference evidence="10" key="1">
    <citation type="submission" date="2023-06" db="EMBL/GenBank/DDBJ databases">
        <title>Genomic analysis of the entomopathogenic nematode Steinernema hermaphroditum.</title>
        <authorList>
            <person name="Schwarz E.M."/>
            <person name="Heppert J.K."/>
            <person name="Baniya A."/>
            <person name="Schwartz H.T."/>
            <person name="Tan C.-H."/>
            <person name="Antoshechkin I."/>
            <person name="Sternberg P.W."/>
            <person name="Goodrich-Blair H."/>
            <person name="Dillman A.R."/>
        </authorList>
    </citation>
    <scope>NUCLEOTIDE SEQUENCE</scope>
    <source>
        <strain evidence="10">PS9179</strain>
        <tissue evidence="10">Whole animal</tissue>
    </source>
</reference>
<dbReference type="InterPro" id="IPR001216">
    <property type="entry name" value="P-phosphate_BS"/>
</dbReference>
<evidence type="ECO:0000313" key="10">
    <source>
        <dbReference type="EMBL" id="KAK0419399.1"/>
    </source>
</evidence>
<dbReference type="InterPro" id="IPR001926">
    <property type="entry name" value="TrpB-like_PALP"/>
</dbReference>
<dbReference type="SUPFAM" id="SSF53686">
    <property type="entry name" value="Tryptophan synthase beta subunit-like PLP-dependent enzymes"/>
    <property type="match status" value="2"/>
</dbReference>
<dbReference type="Pfam" id="PF00291">
    <property type="entry name" value="PALP"/>
    <property type="match status" value="2"/>
</dbReference>
<dbReference type="PROSITE" id="PS00901">
    <property type="entry name" value="CYS_SYNTHASE"/>
    <property type="match status" value="2"/>
</dbReference>
<comment type="similarity">
    <text evidence="3">Belongs to the cysteine synthase/cystathionine beta-synthase family.</text>
</comment>
<evidence type="ECO:0000256" key="8">
    <source>
        <dbReference type="SAM" id="MobiDB-lite"/>
    </source>
</evidence>
<name>A0AA39I9V8_9BILA</name>
<accession>A0AA39I9V8</accession>